<organism evidence="2 3">
    <name type="scientific">Leptobacterium flavescens</name>
    <dbReference type="NCBI Taxonomy" id="472055"/>
    <lineage>
        <taxon>Bacteria</taxon>
        <taxon>Pseudomonadati</taxon>
        <taxon>Bacteroidota</taxon>
        <taxon>Flavobacteriia</taxon>
        <taxon>Flavobacteriales</taxon>
        <taxon>Flavobacteriaceae</taxon>
        <taxon>Leptobacterium</taxon>
    </lineage>
</organism>
<dbReference type="EMBL" id="JAABOO010000004">
    <property type="protein sequence ID" value="NER15130.1"/>
    <property type="molecule type" value="Genomic_DNA"/>
</dbReference>
<accession>A0A6P0URH4</accession>
<feature type="transmembrane region" description="Helical" evidence="1">
    <location>
        <begin position="7"/>
        <end position="30"/>
    </location>
</feature>
<proteinExistence type="predicted"/>
<feature type="transmembrane region" description="Helical" evidence="1">
    <location>
        <begin position="223"/>
        <end position="242"/>
    </location>
</feature>
<keyword evidence="1" id="KW-0472">Membrane</keyword>
<feature type="transmembrane region" description="Helical" evidence="1">
    <location>
        <begin position="98"/>
        <end position="117"/>
    </location>
</feature>
<protein>
    <recommendedName>
        <fullName evidence="4">Prenyltransferase</fullName>
    </recommendedName>
</protein>
<comment type="caution">
    <text evidence="2">The sequence shown here is derived from an EMBL/GenBank/DDBJ whole genome shotgun (WGS) entry which is preliminary data.</text>
</comment>
<keyword evidence="3" id="KW-1185">Reference proteome</keyword>
<dbReference type="AlphaFoldDB" id="A0A6P0URH4"/>
<keyword evidence="1" id="KW-1133">Transmembrane helix</keyword>
<feature type="transmembrane region" description="Helical" evidence="1">
    <location>
        <begin position="163"/>
        <end position="182"/>
    </location>
</feature>
<sequence length="274" mass="31199">MRLIKNVFNFYLNASIHVALAVYALVQVTFLNFGLAYDPALSFVTFFGTIVTYNFIKYGSRAKHYVIVEQDQDKIVQYFSVLCGLAMLYFAFQLPLEILIGFGLLALVSALYVIPVYSNKKSIRNLHGIKIYIVALVWSGTTVFLPIIGEGRAISHDVIVEGVQRFLFVLTITLPFEIRDLAVDSRELSTIPQLIGVKRTKILGVILMIIFFFLEFFKDEFSLENVVTLGIIETAVILFLLFSGREQSKYYSGFFVESLPLIWWGAKVFFITYP</sequence>
<evidence type="ECO:0000313" key="2">
    <source>
        <dbReference type="EMBL" id="NER15130.1"/>
    </source>
</evidence>
<feature type="transmembrane region" description="Helical" evidence="1">
    <location>
        <begin position="75"/>
        <end position="92"/>
    </location>
</feature>
<feature type="transmembrane region" description="Helical" evidence="1">
    <location>
        <begin position="129"/>
        <end position="148"/>
    </location>
</feature>
<evidence type="ECO:0000313" key="3">
    <source>
        <dbReference type="Proteomes" id="UP000468581"/>
    </source>
</evidence>
<dbReference type="Proteomes" id="UP000468581">
    <property type="component" value="Unassembled WGS sequence"/>
</dbReference>
<evidence type="ECO:0008006" key="4">
    <source>
        <dbReference type="Google" id="ProtNLM"/>
    </source>
</evidence>
<reference evidence="2 3" key="1">
    <citation type="submission" date="2020-01" db="EMBL/GenBank/DDBJ databases">
        <title>Leptobacterium flavescens.</title>
        <authorList>
            <person name="Wang G."/>
        </authorList>
    </citation>
    <scope>NUCLEOTIDE SEQUENCE [LARGE SCALE GENOMIC DNA]</scope>
    <source>
        <strain evidence="2 3">KCTC 22160</strain>
    </source>
</reference>
<feature type="transmembrane region" description="Helical" evidence="1">
    <location>
        <begin position="254"/>
        <end position="273"/>
    </location>
</feature>
<keyword evidence="1" id="KW-0812">Transmembrane</keyword>
<evidence type="ECO:0000256" key="1">
    <source>
        <dbReference type="SAM" id="Phobius"/>
    </source>
</evidence>
<name>A0A6P0URH4_9FLAO</name>
<gene>
    <name evidence="2" type="ORF">GWK08_16870</name>
</gene>
<feature type="transmembrane region" description="Helical" evidence="1">
    <location>
        <begin position="36"/>
        <end position="55"/>
    </location>
</feature>
<dbReference type="RefSeq" id="WP_163608428.1">
    <property type="nucleotide sequence ID" value="NZ_JAABOO010000004.1"/>
</dbReference>
<feature type="transmembrane region" description="Helical" evidence="1">
    <location>
        <begin position="202"/>
        <end position="217"/>
    </location>
</feature>